<dbReference type="AlphaFoldDB" id="A0A7K1XW33"/>
<dbReference type="Proteomes" id="UP000451233">
    <property type="component" value="Unassembled WGS sequence"/>
</dbReference>
<keyword evidence="1" id="KW-0732">Signal</keyword>
<reference evidence="2 3" key="1">
    <citation type="submission" date="2019-11" db="EMBL/GenBank/DDBJ databases">
        <title>Pedobacter sp. HMF7056 Genome sequencing and assembly.</title>
        <authorList>
            <person name="Kang H."/>
            <person name="Kim H."/>
            <person name="Joh K."/>
        </authorList>
    </citation>
    <scope>NUCLEOTIDE SEQUENCE [LARGE SCALE GENOMIC DNA]</scope>
    <source>
        <strain evidence="2 3">HMF7056</strain>
    </source>
</reference>
<organism evidence="2 3">
    <name type="scientific">Hufsiella ginkgonis</name>
    <dbReference type="NCBI Taxonomy" id="2695274"/>
    <lineage>
        <taxon>Bacteria</taxon>
        <taxon>Pseudomonadati</taxon>
        <taxon>Bacteroidota</taxon>
        <taxon>Sphingobacteriia</taxon>
        <taxon>Sphingobacteriales</taxon>
        <taxon>Sphingobacteriaceae</taxon>
        <taxon>Hufsiella</taxon>
    </lineage>
</organism>
<dbReference type="PROSITE" id="PS51257">
    <property type="entry name" value="PROKAR_LIPOPROTEIN"/>
    <property type="match status" value="1"/>
</dbReference>
<keyword evidence="3" id="KW-1185">Reference proteome</keyword>
<evidence type="ECO:0000256" key="1">
    <source>
        <dbReference type="SAM" id="SignalP"/>
    </source>
</evidence>
<evidence type="ECO:0000313" key="3">
    <source>
        <dbReference type="Proteomes" id="UP000451233"/>
    </source>
</evidence>
<feature type="signal peptide" evidence="1">
    <location>
        <begin position="1"/>
        <end position="23"/>
    </location>
</feature>
<comment type="caution">
    <text evidence="2">The sequence shown here is derived from an EMBL/GenBank/DDBJ whole genome shotgun (WGS) entry which is preliminary data.</text>
</comment>
<gene>
    <name evidence="2" type="ORF">GS398_07700</name>
</gene>
<sequence length="120" mass="13394">MKKITMISTMAILLTGIVACRQASPHSTMTVQTDSVHLKIETAGNVVFSRDEDFIDAISENGFLKYDKNGKTLIAEGDGKGNIIYEVNGGEKTTTPDDTERQFIRSVVREIMRQKKNQKK</sequence>
<dbReference type="EMBL" id="WVHS01000002">
    <property type="protein sequence ID" value="MXV15180.1"/>
    <property type="molecule type" value="Genomic_DNA"/>
</dbReference>
<evidence type="ECO:0000313" key="2">
    <source>
        <dbReference type="EMBL" id="MXV15180.1"/>
    </source>
</evidence>
<proteinExistence type="predicted"/>
<name>A0A7K1XW33_9SPHI</name>
<accession>A0A7K1XW33</accession>
<dbReference type="RefSeq" id="WP_160906192.1">
    <property type="nucleotide sequence ID" value="NZ_WVHS01000002.1"/>
</dbReference>
<protein>
    <submittedName>
        <fullName evidence="2">Uncharacterized protein</fullName>
    </submittedName>
</protein>
<feature type="chain" id="PRO_5029692755" evidence="1">
    <location>
        <begin position="24"/>
        <end position="120"/>
    </location>
</feature>